<dbReference type="AlphaFoldDB" id="A0A7J7MZI5"/>
<protein>
    <submittedName>
        <fullName evidence="1">Uncharacterized protein</fullName>
    </submittedName>
</protein>
<evidence type="ECO:0000313" key="2">
    <source>
        <dbReference type="Proteomes" id="UP000541444"/>
    </source>
</evidence>
<dbReference type="EMBL" id="JACGCM010001173">
    <property type="protein sequence ID" value="KAF6160088.1"/>
    <property type="molecule type" value="Genomic_DNA"/>
</dbReference>
<accession>A0A7J7MZI5</accession>
<sequence length="84" mass="10359">MRGLFLDQIGSEIEVFRIFPIFFGTRKPVPIRSDFFRNCQNKSESEIFRNFQNFRISGIRNKIRNFRNKFRIFRKIRINFEFSE</sequence>
<keyword evidence="2" id="KW-1185">Reference proteome</keyword>
<proteinExistence type="predicted"/>
<comment type="caution">
    <text evidence="1">The sequence shown here is derived from an EMBL/GenBank/DDBJ whole genome shotgun (WGS) entry which is preliminary data.</text>
</comment>
<dbReference type="Proteomes" id="UP000541444">
    <property type="component" value="Unassembled WGS sequence"/>
</dbReference>
<evidence type="ECO:0000313" key="1">
    <source>
        <dbReference type="EMBL" id="KAF6160088.1"/>
    </source>
</evidence>
<reference evidence="1 2" key="1">
    <citation type="journal article" date="2020" name="IScience">
        <title>Genome Sequencing of the Endangered Kingdonia uniflora (Circaeasteraceae, Ranunculales) Reveals Potential Mechanisms of Evolutionary Specialization.</title>
        <authorList>
            <person name="Sun Y."/>
            <person name="Deng T."/>
            <person name="Zhang A."/>
            <person name="Moore M.J."/>
            <person name="Landis J.B."/>
            <person name="Lin N."/>
            <person name="Zhang H."/>
            <person name="Zhang X."/>
            <person name="Huang J."/>
            <person name="Zhang X."/>
            <person name="Sun H."/>
            <person name="Wang H."/>
        </authorList>
    </citation>
    <scope>NUCLEOTIDE SEQUENCE [LARGE SCALE GENOMIC DNA]</scope>
    <source>
        <strain evidence="1">TB1705</strain>
        <tissue evidence="1">Leaf</tissue>
    </source>
</reference>
<organism evidence="1 2">
    <name type="scientific">Kingdonia uniflora</name>
    <dbReference type="NCBI Taxonomy" id="39325"/>
    <lineage>
        <taxon>Eukaryota</taxon>
        <taxon>Viridiplantae</taxon>
        <taxon>Streptophyta</taxon>
        <taxon>Embryophyta</taxon>
        <taxon>Tracheophyta</taxon>
        <taxon>Spermatophyta</taxon>
        <taxon>Magnoliopsida</taxon>
        <taxon>Ranunculales</taxon>
        <taxon>Circaeasteraceae</taxon>
        <taxon>Kingdonia</taxon>
    </lineage>
</organism>
<name>A0A7J7MZI5_9MAGN</name>
<gene>
    <name evidence="1" type="ORF">GIB67_018868</name>
</gene>